<reference evidence="1 2" key="1">
    <citation type="submission" date="2015-10" db="EMBL/GenBank/DDBJ databases">
        <authorList>
            <person name="Millard A."/>
        </authorList>
    </citation>
    <scope>NUCLEOTIDE SEQUENCE [LARGE SCALE GENOMIC DNA]</scope>
</reference>
<gene>
    <name evidence="1" type="ORF">SLUR09_00160</name>
</gene>
<protein>
    <submittedName>
        <fullName evidence="1">Uncharacterized protein</fullName>
    </submittedName>
</protein>
<dbReference type="RefSeq" id="YP_009202188.1">
    <property type="nucleotide sequence ID" value="NC_028840.1"/>
</dbReference>
<accession>A0A0M7REM7</accession>
<dbReference type="KEGG" id="vg:26647766"/>
<dbReference type="OrthoDB" id="21613at10239"/>
<keyword evidence="2" id="KW-1185">Reference proteome</keyword>
<name>A0A0M7REM7_9CAUD</name>
<evidence type="ECO:0000313" key="1">
    <source>
        <dbReference type="EMBL" id="CUR49028.1"/>
    </source>
</evidence>
<proteinExistence type="predicted"/>
<dbReference type="EMBL" id="LN887948">
    <property type="protein sequence ID" value="CUR49028.1"/>
    <property type="molecule type" value="Genomic_DNA"/>
</dbReference>
<dbReference type="GeneID" id="26647766"/>
<sequence length="83" mass="9622">MHVFEFRNKSTDKRVIVIGETYRAYEQTDGSVILNDEKGGFSFYPEEPYEEFRKQFNLDWRKHLNTVASSVVLPTTSTVLSNG</sequence>
<dbReference type="Proteomes" id="UP000202151">
    <property type="component" value="Segment"/>
</dbReference>
<evidence type="ECO:0000313" key="2">
    <source>
        <dbReference type="Proteomes" id="UP000202151"/>
    </source>
</evidence>
<organism evidence="1 2">
    <name type="scientific">Escherichia phage slur09</name>
    <dbReference type="NCBI Taxonomy" id="1728958"/>
    <lineage>
        <taxon>Viruses</taxon>
        <taxon>Duplodnaviria</taxon>
        <taxon>Heunggongvirae</taxon>
        <taxon>Uroviricota</taxon>
        <taxon>Caudoviricetes</taxon>
        <taxon>Demerecviridae</taxon>
        <taxon>Markadamsvirinae</taxon>
        <taxon>Tequintavirus</taxon>
        <taxon>Tequintavirus slur09</taxon>
    </lineage>
</organism>